<proteinExistence type="predicted"/>
<dbReference type="InterPro" id="IPR013486">
    <property type="entry name" value="SpoIID/LytB"/>
</dbReference>
<reference evidence="4" key="1">
    <citation type="journal article" date="2019" name="Int. J. Syst. Evol. Microbiol.">
        <title>The Global Catalogue of Microorganisms (GCM) 10K type strain sequencing project: providing services to taxonomists for standard genome sequencing and annotation.</title>
        <authorList>
            <consortium name="The Broad Institute Genomics Platform"/>
            <consortium name="The Broad Institute Genome Sequencing Center for Infectious Disease"/>
            <person name="Wu L."/>
            <person name="Ma J."/>
        </authorList>
    </citation>
    <scope>NUCLEOTIDE SEQUENCE [LARGE SCALE GENOMIC DNA]</scope>
    <source>
        <strain evidence="4">CCM 8749</strain>
    </source>
</reference>
<dbReference type="InterPro" id="IPR051922">
    <property type="entry name" value="Bact_Sporulation_Assoc"/>
</dbReference>
<gene>
    <name evidence="3" type="primary">spoIID</name>
    <name evidence="3" type="ORF">ACFPXP_03625</name>
</gene>
<name>A0ABW1IKK3_9BACL</name>
<sequence length="365" mass="41104">MDYPDALTGVEAQGIGANIILMDGGPDVLRRRKKTKLWIWIGIWIAALLMISVVLPGIIVNKGGGWQEAIQLTPKEELHMNDNSITVPVYMTAQKEIVELPLEQYVRGVVAAEMPAEFELEALKAQAIAARTYIIRRMERSDFSNVPVEGAWVTDSVQHQAFMTEEQMKDRWGWFGFASRLDKLTQAVNETEGLIVTYEGEPIQATFFSTSNGYTENSEDYWGNVIPYLRSVPSPWDTQISPKYKQTFELPSEDVRDKLGLPSTVPVSFSEESFKSASYTKGKRIKEITIEGKTFSGREVREKLGLPSSQFTWELREGMVHITTFGYGHGVGMSQYGAQGMALSGKKADDILTYYYQGVQIEKFY</sequence>
<protein>
    <submittedName>
        <fullName evidence="3">Stage II sporulation protein D</fullName>
    </submittedName>
</protein>
<dbReference type="Pfam" id="PF08486">
    <property type="entry name" value="SpoIID"/>
    <property type="match status" value="1"/>
</dbReference>
<dbReference type="EMBL" id="JBHSQV010000027">
    <property type="protein sequence ID" value="MFC5985526.1"/>
    <property type="molecule type" value="Genomic_DNA"/>
</dbReference>
<keyword evidence="4" id="KW-1185">Reference proteome</keyword>
<dbReference type="Proteomes" id="UP001596250">
    <property type="component" value="Unassembled WGS sequence"/>
</dbReference>
<dbReference type="PANTHER" id="PTHR30032:SF4">
    <property type="entry name" value="AMIDASE ENHANCER"/>
    <property type="match status" value="1"/>
</dbReference>
<evidence type="ECO:0000313" key="4">
    <source>
        <dbReference type="Proteomes" id="UP001596250"/>
    </source>
</evidence>
<dbReference type="NCBIfam" id="TIGR02669">
    <property type="entry name" value="SpoIID_LytB"/>
    <property type="match status" value="1"/>
</dbReference>
<feature type="transmembrane region" description="Helical" evidence="1">
    <location>
        <begin position="37"/>
        <end position="59"/>
    </location>
</feature>
<feature type="domain" description="Sporulation stage II protein D amidase enhancer LytB N-terminal" evidence="2">
    <location>
        <begin position="93"/>
        <end position="198"/>
    </location>
</feature>
<dbReference type="PANTHER" id="PTHR30032">
    <property type="entry name" value="N-ACETYLMURAMOYL-L-ALANINE AMIDASE-RELATED"/>
    <property type="match status" value="1"/>
</dbReference>
<dbReference type="InterPro" id="IPR013693">
    <property type="entry name" value="SpoIID/LytB_N"/>
</dbReference>
<dbReference type="NCBIfam" id="TIGR02870">
    <property type="entry name" value="spore_II_D"/>
    <property type="match status" value="1"/>
</dbReference>
<accession>A0ABW1IKK3</accession>
<evidence type="ECO:0000259" key="2">
    <source>
        <dbReference type="Pfam" id="PF08486"/>
    </source>
</evidence>
<dbReference type="InterPro" id="IPR014225">
    <property type="entry name" value="Spore_II_D_firmicutes"/>
</dbReference>
<organism evidence="3 4">
    <name type="scientific">Marinicrinis lubricantis</name>
    <dbReference type="NCBI Taxonomy" id="2086470"/>
    <lineage>
        <taxon>Bacteria</taxon>
        <taxon>Bacillati</taxon>
        <taxon>Bacillota</taxon>
        <taxon>Bacilli</taxon>
        <taxon>Bacillales</taxon>
        <taxon>Paenibacillaceae</taxon>
    </lineage>
</organism>
<keyword evidence="1" id="KW-0812">Transmembrane</keyword>
<comment type="caution">
    <text evidence="3">The sequence shown here is derived from an EMBL/GenBank/DDBJ whole genome shotgun (WGS) entry which is preliminary data.</text>
</comment>
<evidence type="ECO:0000256" key="1">
    <source>
        <dbReference type="SAM" id="Phobius"/>
    </source>
</evidence>
<dbReference type="RefSeq" id="WP_379892448.1">
    <property type="nucleotide sequence ID" value="NZ_CBCSCT010000009.1"/>
</dbReference>
<keyword evidence="1" id="KW-1133">Transmembrane helix</keyword>
<keyword evidence="1" id="KW-0472">Membrane</keyword>
<evidence type="ECO:0000313" key="3">
    <source>
        <dbReference type="EMBL" id="MFC5985526.1"/>
    </source>
</evidence>